<accession>A0ACB8U8N4</accession>
<name>A0ACB8U8N4_9APHY</name>
<keyword evidence="2" id="KW-1185">Reference proteome</keyword>
<organism evidence="1 2">
    <name type="scientific">Irpex rosettiformis</name>
    <dbReference type="NCBI Taxonomy" id="378272"/>
    <lineage>
        <taxon>Eukaryota</taxon>
        <taxon>Fungi</taxon>
        <taxon>Dikarya</taxon>
        <taxon>Basidiomycota</taxon>
        <taxon>Agaricomycotina</taxon>
        <taxon>Agaricomycetes</taxon>
        <taxon>Polyporales</taxon>
        <taxon>Irpicaceae</taxon>
        <taxon>Irpex</taxon>
    </lineage>
</organism>
<reference evidence="1" key="1">
    <citation type="journal article" date="2021" name="Environ. Microbiol.">
        <title>Gene family expansions and transcriptome signatures uncover fungal adaptations to wood decay.</title>
        <authorList>
            <person name="Hage H."/>
            <person name="Miyauchi S."/>
            <person name="Viragh M."/>
            <person name="Drula E."/>
            <person name="Min B."/>
            <person name="Chaduli D."/>
            <person name="Navarro D."/>
            <person name="Favel A."/>
            <person name="Norest M."/>
            <person name="Lesage-Meessen L."/>
            <person name="Balint B."/>
            <person name="Merenyi Z."/>
            <person name="de Eugenio L."/>
            <person name="Morin E."/>
            <person name="Martinez A.T."/>
            <person name="Baldrian P."/>
            <person name="Stursova M."/>
            <person name="Martinez M.J."/>
            <person name="Novotny C."/>
            <person name="Magnuson J.K."/>
            <person name="Spatafora J.W."/>
            <person name="Maurice S."/>
            <person name="Pangilinan J."/>
            <person name="Andreopoulos W."/>
            <person name="LaButti K."/>
            <person name="Hundley H."/>
            <person name="Na H."/>
            <person name="Kuo A."/>
            <person name="Barry K."/>
            <person name="Lipzen A."/>
            <person name="Henrissat B."/>
            <person name="Riley R."/>
            <person name="Ahrendt S."/>
            <person name="Nagy L.G."/>
            <person name="Grigoriev I.V."/>
            <person name="Martin F."/>
            <person name="Rosso M.N."/>
        </authorList>
    </citation>
    <scope>NUCLEOTIDE SEQUENCE</scope>
    <source>
        <strain evidence="1">CBS 384.51</strain>
    </source>
</reference>
<evidence type="ECO:0000313" key="2">
    <source>
        <dbReference type="Proteomes" id="UP001055072"/>
    </source>
</evidence>
<dbReference type="Proteomes" id="UP001055072">
    <property type="component" value="Unassembled WGS sequence"/>
</dbReference>
<protein>
    <submittedName>
        <fullName evidence="1">Uncharacterized protein</fullName>
    </submittedName>
</protein>
<sequence length="263" mass="29458">MFDVLNMSGFERWPRSQLHRRLLSHGIYLPVSVSLAEAQTMFVRHIVEGHCFHSDHVSSPACRTVSDGITPTVDDINVDGQLTVLSTFAARLPLKPLRRVFDLLHISYDSTASLSGLRAVLRRHIKHLQRGKNSPTQCSPMQMTYADKIASARSATREHRERISTSWPQLIPQSLKDVLVENFRKETSSNTLGTFTCGCCAEDALASCEVKLDISSLPLPLLAYSDDRLRRMGAGYLQPDFMLVQSSVIAHTNQVAFLLNWHA</sequence>
<dbReference type="EMBL" id="MU274908">
    <property type="protein sequence ID" value="KAI0090325.1"/>
    <property type="molecule type" value="Genomic_DNA"/>
</dbReference>
<evidence type="ECO:0000313" key="1">
    <source>
        <dbReference type="EMBL" id="KAI0090325.1"/>
    </source>
</evidence>
<comment type="caution">
    <text evidence="1">The sequence shown here is derived from an EMBL/GenBank/DDBJ whole genome shotgun (WGS) entry which is preliminary data.</text>
</comment>
<proteinExistence type="predicted"/>
<gene>
    <name evidence="1" type="ORF">BDY19DRAFT_766248</name>
</gene>